<comment type="caution">
    <text evidence="1">The sequence shown here is derived from an EMBL/GenBank/DDBJ whole genome shotgun (WGS) entry which is preliminary data.</text>
</comment>
<dbReference type="EMBL" id="VYQF01000001">
    <property type="protein sequence ID" value="KAA9040657.1"/>
    <property type="molecule type" value="Genomic_DNA"/>
</dbReference>
<dbReference type="Proteomes" id="UP000326903">
    <property type="component" value="Unassembled WGS sequence"/>
</dbReference>
<name>A0A5J5IKR4_9BACT</name>
<proteinExistence type="predicted"/>
<dbReference type="PROSITE" id="PS51257">
    <property type="entry name" value="PROKAR_LIPOPROTEIN"/>
    <property type="match status" value="1"/>
</dbReference>
<sequence>MKPAFSIFSGIVFFFMFGCRSGNNENIQVVTQDTVYDYADSLDTDSILNVKSKALLWHVTDSNGLKIRKPDVAGIDTMSAQSVIQLVNNNYDSIHLDLVRISHDTIYIHIPNSEMLTERIGSTGAEMFMASTTFSLTSVQGIHFVNYAFVAGEHAAPGVFDRSDFKNLQQ</sequence>
<keyword evidence="2" id="KW-1185">Reference proteome</keyword>
<reference evidence="1 2" key="1">
    <citation type="submission" date="2019-09" db="EMBL/GenBank/DDBJ databases">
        <title>Draft genome sequence of Ginsengibacter sp. BR5-29.</title>
        <authorList>
            <person name="Im W.-T."/>
        </authorList>
    </citation>
    <scope>NUCLEOTIDE SEQUENCE [LARGE SCALE GENOMIC DNA]</scope>
    <source>
        <strain evidence="1 2">BR5-29</strain>
    </source>
</reference>
<dbReference type="AlphaFoldDB" id="A0A5J5IKR4"/>
<evidence type="ECO:0000313" key="2">
    <source>
        <dbReference type="Proteomes" id="UP000326903"/>
    </source>
</evidence>
<organism evidence="1 2">
    <name type="scientific">Ginsengibacter hankyongi</name>
    <dbReference type="NCBI Taxonomy" id="2607284"/>
    <lineage>
        <taxon>Bacteria</taxon>
        <taxon>Pseudomonadati</taxon>
        <taxon>Bacteroidota</taxon>
        <taxon>Chitinophagia</taxon>
        <taxon>Chitinophagales</taxon>
        <taxon>Chitinophagaceae</taxon>
        <taxon>Ginsengibacter</taxon>
    </lineage>
</organism>
<dbReference type="RefSeq" id="WP_150412716.1">
    <property type="nucleotide sequence ID" value="NZ_VYQF01000001.1"/>
</dbReference>
<gene>
    <name evidence="1" type="ORF">FW778_01045</name>
</gene>
<protein>
    <submittedName>
        <fullName evidence="1">Uncharacterized protein</fullName>
    </submittedName>
</protein>
<evidence type="ECO:0000313" key="1">
    <source>
        <dbReference type="EMBL" id="KAA9040657.1"/>
    </source>
</evidence>
<accession>A0A5J5IKR4</accession>